<dbReference type="KEGG" id="pti:PHATRDRAFT_46356"/>
<feature type="compositionally biased region" description="Low complexity" evidence="1">
    <location>
        <begin position="85"/>
        <end position="110"/>
    </location>
</feature>
<dbReference type="GeneID" id="7201901"/>
<dbReference type="InParanoid" id="B7G0Y3"/>
<sequence length="1224" mass="132846">MLLSPKIRRVLPPAPVVADVLTVPSDTATVVHTAQSLLASTDVYACGGMHHHNNSNNNTTTQRCLVTHPSQPLCAYVLLEPVTSHHNGTTNNNNNDTSNTANHNNSNNHTLDSIAYTSHRRLCVQNTHTKQIVWSLALADLVVLLYGDTAATKLPAAVQRLGHVRSLQFMDASTLYWTGMHHDADQHPDWEDHNGHTMHNTRQIPATLLVHFSQRVLMFRLRRHGEARHVVPHHAHLHRHVLMDLHEATLGGHGALPSSNVLPLTSSFLLLGCADGSFKCYDWRRKTVVKSIKGLGKGDWIVACHAANPYSTTVASHHTPADPAAPRRRRILTLTQKGMAYLIEIEIDPAKRHLEIKPPLARFVGGLAELGTLPPMEHTLLSYDPHRDWVTWMQPATKKEPCSVCVWNLSSLRDDFVGKDPPTLAKPEPNLTIQFPSTDHALTLTSAVTHTAFGADVLVCAVVTAHGDVHVMGALLREAVAAPLRTLATPLVAFRLPELLQYDAGWDTRPVLRVHAIQTRNLYATEWIVATNLGLIVLDLPVGVRHGAPHFHFGAGLGSLGKSVLSIQQSNVVYGSLDVLKANPVGPMPFRNPTVLYESPVASHMPPAYTKRPFRTAPVFLSSPSGTYLSLFWPWEFRYEILHVPTLLQKVGQRGHHGGGPGNTPSPVVAKGQVVADFAWVGDDDVYAVLHAPELFARTVPLWVPPMEEGHTGDGTLNQLQQVANLSNLKDLRSYSKSVAKLGAGISKGARTATKTVTTTATGAFSQSAKAGLSATTATSKTLTGSAKKINKGLKKATFGLFKGKKKKSEEESLGFTADDDEEDEIESQGVASMTLEMQEQMLSETKGTLKAVDEEAMKNYVELHQLIAVDSPASELSASVAAATSSNLGELYLRGGNRIPTVLFGGPVLCVGSKTDGESEGQAYFYTRKASESDEHAEVYTTSGPALPCPDLCVWDDDVYIVFLGNTEAGVYSVDSFLLASTDVVAWPDQSHGDEDEPLAPCAESLPLVQPVVLGYQSGSLMVSTARGVNAISLSHPLLRIGTLLSAGQIDRAVNWFEAVANSRHEALGKFLERRGLPNLALELPGISLETIVDISMRFGYIDRLEEVVETYGVKGIRAIDLGRGVSTNIFGPLSDSNSLVVCVGAYLLAQGSVELVRRLASECLRSGEDGRKDALVLGALLLSVNEADATRLIHRAVEQPSPDWTMGNFVRDFILTDAMRRS</sequence>
<name>B7G0Y3_PHATC</name>
<evidence type="ECO:0000313" key="3">
    <source>
        <dbReference type="Proteomes" id="UP000000759"/>
    </source>
</evidence>
<dbReference type="OrthoDB" id="44958at2759"/>
<feature type="region of interest" description="Disordered" evidence="1">
    <location>
        <begin position="85"/>
        <end position="111"/>
    </location>
</feature>
<accession>B7G0Y3</accession>
<reference evidence="3" key="2">
    <citation type="submission" date="2008-08" db="EMBL/GenBank/DDBJ databases">
        <authorList>
            <consortium name="Diatom Consortium"/>
            <person name="Grigoriev I."/>
            <person name="Grimwood J."/>
            <person name="Kuo A."/>
            <person name="Otillar R.P."/>
            <person name="Salamov A."/>
            <person name="Detter J.C."/>
            <person name="Lindquist E."/>
            <person name="Shapiro H."/>
            <person name="Lucas S."/>
            <person name="Glavina del Rio T."/>
            <person name="Pitluck S."/>
            <person name="Rokhsar D."/>
            <person name="Bowler C."/>
        </authorList>
    </citation>
    <scope>GENOME REANNOTATION</scope>
    <source>
        <strain evidence="3">CCAP 1055/1</strain>
    </source>
</reference>
<evidence type="ECO:0000256" key="1">
    <source>
        <dbReference type="SAM" id="MobiDB-lite"/>
    </source>
</evidence>
<dbReference type="AlphaFoldDB" id="B7G0Y3"/>
<evidence type="ECO:0000313" key="2">
    <source>
        <dbReference type="EMBL" id="EEC47407.1"/>
    </source>
</evidence>
<proteinExistence type="predicted"/>
<protein>
    <submittedName>
        <fullName evidence="2">Uncharacterized protein</fullName>
    </submittedName>
</protein>
<organism evidence="2 3">
    <name type="scientific">Phaeodactylum tricornutum (strain CCAP 1055/1)</name>
    <dbReference type="NCBI Taxonomy" id="556484"/>
    <lineage>
        <taxon>Eukaryota</taxon>
        <taxon>Sar</taxon>
        <taxon>Stramenopiles</taxon>
        <taxon>Ochrophyta</taxon>
        <taxon>Bacillariophyta</taxon>
        <taxon>Bacillariophyceae</taxon>
        <taxon>Bacillariophycidae</taxon>
        <taxon>Naviculales</taxon>
        <taxon>Phaeodactylaceae</taxon>
        <taxon>Phaeodactylum</taxon>
    </lineage>
</organism>
<dbReference type="PaxDb" id="2850-Phatr46356"/>
<dbReference type="eggNOG" id="ENOG502R1ZD">
    <property type="taxonomic scope" value="Eukaryota"/>
</dbReference>
<keyword evidence="3" id="KW-1185">Reference proteome</keyword>
<dbReference type="EMBL" id="CM000613">
    <property type="protein sequence ID" value="EEC47407.1"/>
    <property type="molecule type" value="Genomic_DNA"/>
</dbReference>
<reference evidence="2 3" key="1">
    <citation type="journal article" date="2008" name="Nature">
        <title>The Phaeodactylum genome reveals the evolutionary history of diatom genomes.</title>
        <authorList>
            <person name="Bowler C."/>
            <person name="Allen A.E."/>
            <person name="Badger J.H."/>
            <person name="Grimwood J."/>
            <person name="Jabbari K."/>
            <person name="Kuo A."/>
            <person name="Maheswari U."/>
            <person name="Martens C."/>
            <person name="Maumus F."/>
            <person name="Otillar R.P."/>
            <person name="Rayko E."/>
            <person name="Salamov A."/>
            <person name="Vandepoele K."/>
            <person name="Beszteri B."/>
            <person name="Gruber A."/>
            <person name="Heijde M."/>
            <person name="Katinka M."/>
            <person name="Mock T."/>
            <person name="Valentin K."/>
            <person name="Verret F."/>
            <person name="Berges J.A."/>
            <person name="Brownlee C."/>
            <person name="Cadoret J.P."/>
            <person name="Chiovitti A."/>
            <person name="Choi C.J."/>
            <person name="Coesel S."/>
            <person name="De Martino A."/>
            <person name="Detter J.C."/>
            <person name="Durkin C."/>
            <person name="Falciatore A."/>
            <person name="Fournet J."/>
            <person name="Haruta M."/>
            <person name="Huysman M.J."/>
            <person name="Jenkins B.D."/>
            <person name="Jiroutova K."/>
            <person name="Jorgensen R.E."/>
            <person name="Joubert Y."/>
            <person name="Kaplan A."/>
            <person name="Kroger N."/>
            <person name="Kroth P.G."/>
            <person name="La Roche J."/>
            <person name="Lindquist E."/>
            <person name="Lommer M."/>
            <person name="Martin-Jezequel V."/>
            <person name="Lopez P.J."/>
            <person name="Lucas S."/>
            <person name="Mangogna M."/>
            <person name="McGinnis K."/>
            <person name="Medlin L.K."/>
            <person name="Montsant A."/>
            <person name="Oudot-Le Secq M.P."/>
            <person name="Napoli C."/>
            <person name="Obornik M."/>
            <person name="Parker M.S."/>
            <person name="Petit J.L."/>
            <person name="Porcel B.M."/>
            <person name="Poulsen N."/>
            <person name="Robison M."/>
            <person name="Rychlewski L."/>
            <person name="Rynearson T.A."/>
            <person name="Schmutz J."/>
            <person name="Shapiro H."/>
            <person name="Siaut M."/>
            <person name="Stanley M."/>
            <person name="Sussman M.R."/>
            <person name="Taylor A.R."/>
            <person name="Vardi A."/>
            <person name="von Dassow P."/>
            <person name="Vyverman W."/>
            <person name="Willis A."/>
            <person name="Wyrwicz L.S."/>
            <person name="Rokhsar D.S."/>
            <person name="Weissenbach J."/>
            <person name="Armbrust E.V."/>
            <person name="Green B.R."/>
            <person name="Van de Peer Y."/>
            <person name="Grigoriev I.V."/>
        </authorList>
    </citation>
    <scope>NUCLEOTIDE SEQUENCE [LARGE SCALE GENOMIC DNA]</scope>
    <source>
        <strain evidence="2 3">CCAP 1055/1</strain>
    </source>
</reference>
<dbReference type="RefSeq" id="XP_002180755.1">
    <property type="nucleotide sequence ID" value="XM_002180719.1"/>
</dbReference>
<dbReference type="Proteomes" id="UP000000759">
    <property type="component" value="Chromosome 10"/>
</dbReference>
<gene>
    <name evidence="2" type="ORF">PHATRDRAFT_46356</name>
</gene>